<dbReference type="Proteomes" id="UP000242164">
    <property type="component" value="Unassembled WGS sequence"/>
</dbReference>
<comment type="caution">
    <text evidence="1">The sequence shown here is derived from an EMBL/GenBank/DDBJ whole genome shotgun (WGS) entry which is preliminary data.</text>
</comment>
<gene>
    <name evidence="1" type="ORF">BCB44BAC_02184</name>
</gene>
<proteinExistence type="predicted"/>
<accession>A0AAX2CH12</accession>
<dbReference type="EMBL" id="FMIK01000024">
    <property type="protein sequence ID" value="SCL93110.1"/>
    <property type="molecule type" value="Genomic_DNA"/>
</dbReference>
<dbReference type="AlphaFoldDB" id="A0AAX2CH12"/>
<organism evidence="1 2">
    <name type="scientific">Bacillus cytotoxicus</name>
    <dbReference type="NCBI Taxonomy" id="580165"/>
    <lineage>
        <taxon>Bacteria</taxon>
        <taxon>Bacillati</taxon>
        <taxon>Bacillota</taxon>
        <taxon>Bacilli</taxon>
        <taxon>Bacillales</taxon>
        <taxon>Bacillaceae</taxon>
        <taxon>Bacillus</taxon>
        <taxon>Bacillus cereus group</taxon>
    </lineage>
</organism>
<protein>
    <submittedName>
        <fullName evidence="1">Uncharacterized protein</fullName>
    </submittedName>
</protein>
<dbReference type="Gene3D" id="3.40.50.1360">
    <property type="match status" value="1"/>
</dbReference>
<sequence>MYWTVQRLGHLVKECLTIEAVPTSIETEKLATQLSIPLHPYNTIDYLDLTMDAQMKSIPIYN</sequence>
<name>A0AAX2CH12_9BACI</name>
<evidence type="ECO:0000313" key="1">
    <source>
        <dbReference type="EMBL" id="SCL93110.1"/>
    </source>
</evidence>
<evidence type="ECO:0000313" key="2">
    <source>
        <dbReference type="Proteomes" id="UP000242164"/>
    </source>
</evidence>
<reference evidence="1 2" key="1">
    <citation type="submission" date="2016-08" db="EMBL/GenBank/DDBJ databases">
        <authorList>
            <person name="Loux V."/>
            <person name="Rue O."/>
        </authorList>
    </citation>
    <scope>NUCLEOTIDE SEQUENCE [LARGE SCALE GENOMIC DNA]</scope>
    <source>
        <strain evidence="1 2">AFSSA_08CEB44bac</strain>
    </source>
</reference>